<dbReference type="Gene3D" id="1.10.10.10">
    <property type="entry name" value="Winged helix-like DNA-binding domain superfamily/Winged helix DNA-binding domain"/>
    <property type="match status" value="1"/>
</dbReference>
<evidence type="ECO:0000313" key="1">
    <source>
        <dbReference type="EMBL" id="GGF17350.1"/>
    </source>
</evidence>
<sequence length="113" mass="12223">MTRLTLRIDFGPDEAIGPGKIRLLELLAETGSIAAAGRAMDMSYRRAWLLVAALNNMFREPVVATKLGGKAGGGAQVTPFGETVISRYRDMERLAKAALAPHLTELEAALKRE</sequence>
<dbReference type="RefSeq" id="WP_189045909.1">
    <property type="nucleotide sequence ID" value="NZ_BMJQ01000005.1"/>
</dbReference>
<organism evidence="1 2">
    <name type="scientific">Aliidongia dinghuensis</name>
    <dbReference type="NCBI Taxonomy" id="1867774"/>
    <lineage>
        <taxon>Bacteria</taxon>
        <taxon>Pseudomonadati</taxon>
        <taxon>Pseudomonadota</taxon>
        <taxon>Alphaproteobacteria</taxon>
        <taxon>Rhodospirillales</taxon>
        <taxon>Dongiaceae</taxon>
        <taxon>Aliidongia</taxon>
    </lineage>
</organism>
<accession>A0A8J2YTP6</accession>
<reference evidence="1" key="1">
    <citation type="journal article" date="2014" name="Int. J. Syst. Evol. Microbiol.">
        <title>Complete genome sequence of Corynebacterium casei LMG S-19264T (=DSM 44701T), isolated from a smear-ripened cheese.</title>
        <authorList>
            <consortium name="US DOE Joint Genome Institute (JGI-PGF)"/>
            <person name="Walter F."/>
            <person name="Albersmeier A."/>
            <person name="Kalinowski J."/>
            <person name="Ruckert C."/>
        </authorList>
    </citation>
    <scope>NUCLEOTIDE SEQUENCE</scope>
    <source>
        <strain evidence="1">CGMCC 1.15725</strain>
    </source>
</reference>
<keyword evidence="2" id="KW-1185">Reference proteome</keyword>
<dbReference type="InterPro" id="IPR036390">
    <property type="entry name" value="WH_DNA-bd_sf"/>
</dbReference>
<dbReference type="AlphaFoldDB" id="A0A8J2YTP6"/>
<reference evidence="1" key="2">
    <citation type="submission" date="2020-09" db="EMBL/GenBank/DDBJ databases">
        <authorList>
            <person name="Sun Q."/>
            <person name="Zhou Y."/>
        </authorList>
    </citation>
    <scope>NUCLEOTIDE SEQUENCE</scope>
    <source>
        <strain evidence="1">CGMCC 1.15725</strain>
    </source>
</reference>
<comment type="caution">
    <text evidence="1">The sequence shown here is derived from an EMBL/GenBank/DDBJ whole genome shotgun (WGS) entry which is preliminary data.</text>
</comment>
<gene>
    <name evidence="1" type="ORF">GCM10011611_23970</name>
</gene>
<dbReference type="EMBL" id="BMJQ01000005">
    <property type="protein sequence ID" value="GGF17350.1"/>
    <property type="molecule type" value="Genomic_DNA"/>
</dbReference>
<dbReference type="PANTHER" id="PTHR30432">
    <property type="entry name" value="TRANSCRIPTIONAL REGULATOR MODE"/>
    <property type="match status" value="1"/>
</dbReference>
<name>A0A8J2YTP6_9PROT</name>
<dbReference type="InterPro" id="IPR051815">
    <property type="entry name" value="Molybdate_resp_trans_reg"/>
</dbReference>
<dbReference type="SUPFAM" id="SSF46785">
    <property type="entry name" value="Winged helix' DNA-binding domain"/>
    <property type="match status" value="1"/>
</dbReference>
<protein>
    <submittedName>
        <fullName evidence="1">LysR family transcriptional regulator</fullName>
    </submittedName>
</protein>
<proteinExistence type="predicted"/>
<evidence type="ECO:0000313" key="2">
    <source>
        <dbReference type="Proteomes" id="UP000646365"/>
    </source>
</evidence>
<dbReference type="PANTHER" id="PTHR30432:SF1">
    <property type="entry name" value="DNA-BINDING TRANSCRIPTIONAL DUAL REGULATOR MODE"/>
    <property type="match status" value="1"/>
</dbReference>
<dbReference type="InterPro" id="IPR036388">
    <property type="entry name" value="WH-like_DNA-bd_sf"/>
</dbReference>
<dbReference type="Proteomes" id="UP000646365">
    <property type="component" value="Unassembled WGS sequence"/>
</dbReference>